<proteinExistence type="predicted"/>
<gene>
    <name evidence="2" type="ORF">HU200_008901</name>
</gene>
<accession>A0A835FMU2</accession>
<dbReference type="EMBL" id="JACEFO010000592">
    <property type="protein sequence ID" value="KAF8763051.1"/>
    <property type="molecule type" value="Genomic_DNA"/>
</dbReference>
<dbReference type="PANTHER" id="PTHR36885">
    <property type="entry name" value="EXPRESSED PROTEIN"/>
    <property type="match status" value="1"/>
</dbReference>
<dbReference type="OrthoDB" id="642320at2759"/>
<evidence type="ECO:0000313" key="2">
    <source>
        <dbReference type="EMBL" id="KAF8763051.1"/>
    </source>
</evidence>
<name>A0A835FMU2_9POAL</name>
<organism evidence="2 3">
    <name type="scientific">Digitaria exilis</name>
    <dbReference type="NCBI Taxonomy" id="1010633"/>
    <lineage>
        <taxon>Eukaryota</taxon>
        <taxon>Viridiplantae</taxon>
        <taxon>Streptophyta</taxon>
        <taxon>Embryophyta</taxon>
        <taxon>Tracheophyta</taxon>
        <taxon>Spermatophyta</taxon>
        <taxon>Magnoliopsida</taxon>
        <taxon>Liliopsida</taxon>
        <taxon>Poales</taxon>
        <taxon>Poaceae</taxon>
        <taxon>PACMAD clade</taxon>
        <taxon>Panicoideae</taxon>
        <taxon>Panicodae</taxon>
        <taxon>Paniceae</taxon>
        <taxon>Anthephorinae</taxon>
        <taxon>Digitaria</taxon>
    </lineage>
</organism>
<dbReference type="Proteomes" id="UP000636709">
    <property type="component" value="Unassembled WGS sequence"/>
</dbReference>
<sequence length="248" mass="26880">MATGGCYGGRRLSDLLQEQQEPFLLLLDPPQRRRSPAVEACGRRLRNLLCGGGGYKTTTATTSRKKDLLLQYWDDLAACFTCAAPRQRFRRLRRAGDIADEVVGGNKQQLSPVSVLDLHSDDESSPAGISHSGDEEEHDGSKPTTAGAAAKPCSTFVITNGGKVRGVEAGAVEGKRLQSSSVEQAIVSEWERIAADISRIPTLVALSSSGSFRRFAADEVGQSIEAMIFEEVKWEAVRDMICLHGFLL</sequence>
<keyword evidence="3" id="KW-1185">Reference proteome</keyword>
<dbReference type="PANTHER" id="PTHR36885:SF6">
    <property type="entry name" value="DUF4378 DOMAIN-CONTAINING PROTEIN"/>
    <property type="match status" value="1"/>
</dbReference>
<feature type="region of interest" description="Disordered" evidence="1">
    <location>
        <begin position="117"/>
        <end position="148"/>
    </location>
</feature>
<evidence type="ECO:0000313" key="3">
    <source>
        <dbReference type="Proteomes" id="UP000636709"/>
    </source>
</evidence>
<evidence type="ECO:0000256" key="1">
    <source>
        <dbReference type="SAM" id="MobiDB-lite"/>
    </source>
</evidence>
<protein>
    <submittedName>
        <fullName evidence="2">Uncharacterized protein</fullName>
    </submittedName>
</protein>
<reference evidence="2" key="1">
    <citation type="submission" date="2020-07" db="EMBL/GenBank/DDBJ databases">
        <title>Genome sequence and genetic diversity analysis of an under-domesticated orphan crop, white fonio (Digitaria exilis).</title>
        <authorList>
            <person name="Bennetzen J.L."/>
            <person name="Chen S."/>
            <person name="Ma X."/>
            <person name="Wang X."/>
            <person name="Yssel A.E.J."/>
            <person name="Chaluvadi S.R."/>
            <person name="Johnson M."/>
            <person name="Gangashetty P."/>
            <person name="Hamidou F."/>
            <person name="Sanogo M.D."/>
            <person name="Zwaenepoel A."/>
            <person name="Wallace J."/>
            <person name="Van De Peer Y."/>
            <person name="Van Deynze A."/>
        </authorList>
    </citation>
    <scope>NUCLEOTIDE SEQUENCE</scope>
    <source>
        <tissue evidence="2">Leaves</tissue>
    </source>
</reference>
<dbReference type="AlphaFoldDB" id="A0A835FMU2"/>
<comment type="caution">
    <text evidence="2">The sequence shown here is derived from an EMBL/GenBank/DDBJ whole genome shotgun (WGS) entry which is preliminary data.</text>
</comment>